<keyword evidence="3" id="KW-0786">Thiamine pyrophosphate</keyword>
<gene>
    <name evidence="5" type="ORF">LCGC14_3087720</name>
</gene>
<organism evidence="5">
    <name type="scientific">marine sediment metagenome</name>
    <dbReference type="NCBI Taxonomy" id="412755"/>
    <lineage>
        <taxon>unclassified sequences</taxon>
        <taxon>metagenomes</taxon>
        <taxon>ecological metagenomes</taxon>
    </lineage>
</organism>
<dbReference type="PANTHER" id="PTHR11516">
    <property type="entry name" value="PYRUVATE DEHYDROGENASE E1 COMPONENT, ALPHA SUBUNIT BACTERIAL AND ORGANELLAR"/>
    <property type="match status" value="1"/>
</dbReference>
<evidence type="ECO:0000256" key="1">
    <source>
        <dbReference type="ARBA" id="ARBA00001964"/>
    </source>
</evidence>
<dbReference type="InterPro" id="IPR050642">
    <property type="entry name" value="PDH_E1_Alpha_Subunit"/>
</dbReference>
<comment type="cofactor">
    <cofactor evidence="1">
        <name>thiamine diphosphate</name>
        <dbReference type="ChEBI" id="CHEBI:58937"/>
    </cofactor>
</comment>
<proteinExistence type="predicted"/>
<dbReference type="AlphaFoldDB" id="A0A0F8WBB7"/>
<dbReference type="GO" id="GO:0006086">
    <property type="term" value="P:pyruvate decarboxylation to acetyl-CoA"/>
    <property type="evidence" value="ECO:0007669"/>
    <property type="project" value="TreeGrafter"/>
</dbReference>
<dbReference type="EMBL" id="LAZR01066149">
    <property type="protein sequence ID" value="KKK54142.1"/>
    <property type="molecule type" value="Genomic_DNA"/>
</dbReference>
<name>A0A0F8WBB7_9ZZZZ</name>
<dbReference type="Gene3D" id="3.40.50.970">
    <property type="match status" value="1"/>
</dbReference>
<sequence>GLSALGGLMKVSKNMQVEMYRRMVRIREFELAAIDLFKRGQVKGAVHPYIGQEASGVGVCMALRKNDLIAGTHRSHGHNLAKGADAGKMFAEILGKETGYCKGRGGSMHIAAFDTGSLGALAVVGSGIPIAVGAALGFKMQGQDRVAVPFTGDACVNTGNWHESLNMASIWDLPVVFVLENNHYGVSTNIRNSTNIEDLSVRAKSYGIPGVRVDGFDVSAVYEAAVEAVERARGGNGPTLLVTESYRFEGHYAGEPEVYREREEVLEYRKKDPIPRLKKYLVEKKIANRGELDAVDGQVKQEIVDAVQFAKESPEPDPRTAMYYIYKD</sequence>
<protein>
    <recommendedName>
        <fullName evidence="4">Dehydrogenase E1 component domain-containing protein</fullName>
    </recommendedName>
</protein>
<reference evidence="5" key="1">
    <citation type="journal article" date="2015" name="Nature">
        <title>Complex archaea that bridge the gap between prokaryotes and eukaryotes.</title>
        <authorList>
            <person name="Spang A."/>
            <person name="Saw J.H."/>
            <person name="Jorgensen S.L."/>
            <person name="Zaremba-Niedzwiedzka K."/>
            <person name="Martijn J."/>
            <person name="Lind A.E."/>
            <person name="van Eijk R."/>
            <person name="Schleper C."/>
            <person name="Guy L."/>
            <person name="Ettema T.J."/>
        </authorList>
    </citation>
    <scope>NUCLEOTIDE SEQUENCE</scope>
</reference>
<evidence type="ECO:0000259" key="4">
    <source>
        <dbReference type="Pfam" id="PF00676"/>
    </source>
</evidence>
<comment type="caution">
    <text evidence="5">The sequence shown here is derived from an EMBL/GenBank/DDBJ whole genome shotgun (WGS) entry which is preliminary data.</text>
</comment>
<dbReference type="CDD" id="cd02000">
    <property type="entry name" value="TPP_E1_PDC_ADC_BCADC"/>
    <property type="match status" value="1"/>
</dbReference>
<dbReference type="InterPro" id="IPR001017">
    <property type="entry name" value="DH_E1"/>
</dbReference>
<dbReference type="Pfam" id="PF00676">
    <property type="entry name" value="E1_dh"/>
    <property type="match status" value="1"/>
</dbReference>
<feature type="non-terminal residue" evidence="5">
    <location>
        <position position="1"/>
    </location>
</feature>
<dbReference type="GO" id="GO:0004739">
    <property type="term" value="F:pyruvate dehydrogenase (acetyl-transferring) activity"/>
    <property type="evidence" value="ECO:0007669"/>
    <property type="project" value="TreeGrafter"/>
</dbReference>
<evidence type="ECO:0000313" key="5">
    <source>
        <dbReference type="EMBL" id="KKK54142.1"/>
    </source>
</evidence>
<keyword evidence="2" id="KW-0560">Oxidoreductase</keyword>
<accession>A0A0F8WBB7</accession>
<feature type="domain" description="Dehydrogenase E1 component" evidence="4">
    <location>
        <begin position="21"/>
        <end position="318"/>
    </location>
</feature>
<dbReference type="SUPFAM" id="SSF52518">
    <property type="entry name" value="Thiamin diphosphate-binding fold (THDP-binding)"/>
    <property type="match status" value="1"/>
</dbReference>
<dbReference type="InterPro" id="IPR029061">
    <property type="entry name" value="THDP-binding"/>
</dbReference>
<evidence type="ECO:0000256" key="3">
    <source>
        <dbReference type="ARBA" id="ARBA00023052"/>
    </source>
</evidence>
<dbReference type="PANTHER" id="PTHR11516:SF60">
    <property type="entry name" value="PYRUVATE DEHYDROGENASE E1 COMPONENT SUBUNIT ALPHA"/>
    <property type="match status" value="1"/>
</dbReference>
<evidence type="ECO:0000256" key="2">
    <source>
        <dbReference type="ARBA" id="ARBA00023002"/>
    </source>
</evidence>